<feature type="compositionally biased region" description="Basic and acidic residues" evidence="1">
    <location>
        <begin position="14"/>
        <end position="35"/>
    </location>
</feature>
<evidence type="ECO:0000313" key="3">
    <source>
        <dbReference type="Proteomes" id="UP000823775"/>
    </source>
</evidence>
<organism evidence="2 3">
    <name type="scientific">Datura stramonium</name>
    <name type="common">Jimsonweed</name>
    <name type="synonym">Common thornapple</name>
    <dbReference type="NCBI Taxonomy" id="4076"/>
    <lineage>
        <taxon>Eukaryota</taxon>
        <taxon>Viridiplantae</taxon>
        <taxon>Streptophyta</taxon>
        <taxon>Embryophyta</taxon>
        <taxon>Tracheophyta</taxon>
        <taxon>Spermatophyta</taxon>
        <taxon>Magnoliopsida</taxon>
        <taxon>eudicotyledons</taxon>
        <taxon>Gunneridae</taxon>
        <taxon>Pentapetalae</taxon>
        <taxon>asterids</taxon>
        <taxon>lamiids</taxon>
        <taxon>Solanales</taxon>
        <taxon>Solanaceae</taxon>
        <taxon>Solanoideae</taxon>
        <taxon>Datureae</taxon>
        <taxon>Datura</taxon>
    </lineage>
</organism>
<protein>
    <submittedName>
        <fullName evidence="2">Uncharacterized protein</fullName>
    </submittedName>
</protein>
<comment type="caution">
    <text evidence="2">The sequence shown here is derived from an EMBL/GenBank/DDBJ whole genome shotgun (WGS) entry which is preliminary data.</text>
</comment>
<evidence type="ECO:0000256" key="1">
    <source>
        <dbReference type="SAM" id="MobiDB-lite"/>
    </source>
</evidence>
<accession>A0ABS8VMH0</accession>
<evidence type="ECO:0000313" key="2">
    <source>
        <dbReference type="EMBL" id="MCE0481397.1"/>
    </source>
</evidence>
<dbReference type="EMBL" id="JACEIK010005393">
    <property type="protein sequence ID" value="MCE0481397.1"/>
    <property type="molecule type" value="Genomic_DNA"/>
</dbReference>
<feature type="region of interest" description="Disordered" evidence="1">
    <location>
        <begin position="1"/>
        <end position="50"/>
    </location>
</feature>
<keyword evidence="3" id="KW-1185">Reference proteome</keyword>
<dbReference type="Proteomes" id="UP000823775">
    <property type="component" value="Unassembled WGS sequence"/>
</dbReference>
<sequence length="72" mass="8032">PGSWVMEEVTSRQVSDDRHSECHPFDGEVDSHQSGDRPSLTPSRSGSPTLRVTEDLMDHQVSDGPSLRPLFR</sequence>
<feature type="compositionally biased region" description="Polar residues" evidence="1">
    <location>
        <begin position="40"/>
        <end position="50"/>
    </location>
</feature>
<proteinExistence type="predicted"/>
<gene>
    <name evidence="2" type="ORF">HAX54_039115</name>
</gene>
<name>A0ABS8VMH0_DATST</name>
<reference evidence="2 3" key="1">
    <citation type="journal article" date="2021" name="BMC Genomics">
        <title>Datura genome reveals duplications of psychoactive alkaloid biosynthetic genes and high mutation rate following tissue culture.</title>
        <authorList>
            <person name="Rajewski A."/>
            <person name="Carter-House D."/>
            <person name="Stajich J."/>
            <person name="Litt A."/>
        </authorList>
    </citation>
    <scope>NUCLEOTIDE SEQUENCE [LARGE SCALE GENOMIC DNA]</scope>
    <source>
        <strain evidence="2">AR-01</strain>
    </source>
</reference>
<feature type="non-terminal residue" evidence="2">
    <location>
        <position position="1"/>
    </location>
</feature>